<protein>
    <recommendedName>
        <fullName evidence="4">UDP-glucuronosyl/UDP-glucosyltransferase</fullName>
    </recommendedName>
</protein>
<keyword evidence="1" id="KW-0732">Signal</keyword>
<feature type="chain" id="PRO_5015190465" description="UDP-glucuronosyl/UDP-glucosyltransferase" evidence="1">
    <location>
        <begin position="24"/>
        <end position="99"/>
    </location>
</feature>
<evidence type="ECO:0000313" key="3">
    <source>
        <dbReference type="Proteomes" id="UP000237000"/>
    </source>
</evidence>
<organism evidence="2 3">
    <name type="scientific">Trema orientale</name>
    <name type="common">Charcoal tree</name>
    <name type="synonym">Celtis orientalis</name>
    <dbReference type="NCBI Taxonomy" id="63057"/>
    <lineage>
        <taxon>Eukaryota</taxon>
        <taxon>Viridiplantae</taxon>
        <taxon>Streptophyta</taxon>
        <taxon>Embryophyta</taxon>
        <taxon>Tracheophyta</taxon>
        <taxon>Spermatophyta</taxon>
        <taxon>Magnoliopsida</taxon>
        <taxon>eudicotyledons</taxon>
        <taxon>Gunneridae</taxon>
        <taxon>Pentapetalae</taxon>
        <taxon>rosids</taxon>
        <taxon>fabids</taxon>
        <taxon>Rosales</taxon>
        <taxon>Cannabaceae</taxon>
        <taxon>Trema</taxon>
    </lineage>
</organism>
<dbReference type="InParanoid" id="A0A2P5FDN0"/>
<feature type="signal peptide" evidence="1">
    <location>
        <begin position="1"/>
        <end position="23"/>
    </location>
</feature>
<evidence type="ECO:0000256" key="1">
    <source>
        <dbReference type="SAM" id="SignalP"/>
    </source>
</evidence>
<dbReference type="EMBL" id="JXTC01000042">
    <property type="protein sequence ID" value="PON95874.1"/>
    <property type="molecule type" value="Genomic_DNA"/>
</dbReference>
<gene>
    <name evidence="2" type="ORF">TorRG33x02_083970</name>
</gene>
<evidence type="ECO:0008006" key="4">
    <source>
        <dbReference type="Google" id="ProtNLM"/>
    </source>
</evidence>
<keyword evidence="3" id="KW-1185">Reference proteome</keyword>
<dbReference type="OrthoDB" id="10301076at2759"/>
<dbReference type="AlphaFoldDB" id="A0A2P5FDN0"/>
<comment type="caution">
    <text evidence="2">The sequence shown here is derived from an EMBL/GenBank/DDBJ whole genome shotgun (WGS) entry which is preliminary data.</text>
</comment>
<proteinExistence type="predicted"/>
<sequence length="99" mass="10617">MGFCMAFLMALGCEVLVIPNSAGSNNSWSLLTRLAMTTPHSTDIFHNEKDVDESSGFRPQTCISSSGEVISDMSGVTEKLHAVSTGSKTSLPNFFLTIL</sequence>
<name>A0A2P5FDN0_TREOI</name>
<reference evidence="3" key="1">
    <citation type="submission" date="2016-06" db="EMBL/GenBank/DDBJ databases">
        <title>Parallel loss of symbiosis genes in relatives of nitrogen-fixing non-legume Parasponia.</title>
        <authorList>
            <person name="Van Velzen R."/>
            <person name="Holmer R."/>
            <person name="Bu F."/>
            <person name="Rutten L."/>
            <person name="Van Zeijl A."/>
            <person name="Liu W."/>
            <person name="Santuari L."/>
            <person name="Cao Q."/>
            <person name="Sharma T."/>
            <person name="Shen D."/>
            <person name="Roswanjaya Y."/>
            <person name="Wardhani T."/>
            <person name="Kalhor M.S."/>
            <person name="Jansen J."/>
            <person name="Van den Hoogen J."/>
            <person name="Gungor B."/>
            <person name="Hartog M."/>
            <person name="Hontelez J."/>
            <person name="Verver J."/>
            <person name="Yang W.-C."/>
            <person name="Schijlen E."/>
            <person name="Repin R."/>
            <person name="Schilthuizen M."/>
            <person name="Schranz E."/>
            <person name="Heidstra R."/>
            <person name="Miyata K."/>
            <person name="Fedorova E."/>
            <person name="Kohlen W."/>
            <person name="Bisseling T."/>
            <person name="Smit S."/>
            <person name="Geurts R."/>
        </authorList>
    </citation>
    <scope>NUCLEOTIDE SEQUENCE [LARGE SCALE GENOMIC DNA]</scope>
    <source>
        <strain evidence="3">cv. RG33-2</strain>
    </source>
</reference>
<accession>A0A2P5FDN0</accession>
<dbReference type="Proteomes" id="UP000237000">
    <property type="component" value="Unassembled WGS sequence"/>
</dbReference>
<evidence type="ECO:0000313" key="2">
    <source>
        <dbReference type="EMBL" id="PON95874.1"/>
    </source>
</evidence>